<dbReference type="InterPro" id="IPR010930">
    <property type="entry name" value="Flg_bb/hook_C_dom"/>
</dbReference>
<dbReference type="NCBIfam" id="TIGR02492">
    <property type="entry name" value="flgK_ends"/>
    <property type="match status" value="1"/>
</dbReference>
<keyword evidence="6" id="KW-0975">Bacterial flagellum</keyword>
<proteinExistence type="inferred from homology"/>
<evidence type="ECO:0000256" key="1">
    <source>
        <dbReference type="ARBA" id="ARBA00004365"/>
    </source>
</evidence>
<dbReference type="GO" id="GO:0005198">
    <property type="term" value="F:structural molecule activity"/>
    <property type="evidence" value="ECO:0007669"/>
    <property type="project" value="InterPro"/>
</dbReference>
<evidence type="ECO:0000256" key="5">
    <source>
        <dbReference type="ARBA" id="ARBA00022525"/>
    </source>
</evidence>
<keyword evidence="11" id="KW-0966">Cell projection</keyword>
<feature type="domain" description="Flagellar hook-associated protein FlgK helical" evidence="10">
    <location>
        <begin position="93"/>
        <end position="325"/>
    </location>
</feature>
<gene>
    <name evidence="11" type="ORF">HNQ57_001273</name>
</gene>
<evidence type="ECO:0000256" key="6">
    <source>
        <dbReference type="ARBA" id="ARBA00023143"/>
    </source>
</evidence>
<feature type="domain" description="Flagellar hook-associated protein 1 D2-like" evidence="9">
    <location>
        <begin position="337"/>
        <end position="415"/>
    </location>
</feature>
<sequence length="629" mass="65798">MGDMLGNALSALVSYQRALATTSHNIANADTEGYSRQRVDFATRVPQQLGNTTIGSGVKVSSVSRVYDNFTAGQLRSAQAAFSAVNNSYQLASQLDNALADPNLGLGASLSRYYNSIQGVADDPSSISSRQLMLAEAQGLGDRFADLSAQLDSLGREVNVRISTSVSDINDLATQIADINLLISESRGKFGTTPNDLLDQRDQALLSLNELIGIKSVEQNDGTVSVFVGNGEALVLGERTIKMNAVSNVFEPGRIEVAMDMGGGQAVISSSLSGGSLGGSLNFRDGLLNETRNELGRISLAVASSMNEQNRAGIDLRGNQGGDLFSVPDPVVHRSLNNTSATQMTAQISDLSQVTGNNVLMRFNGTNWSFFDEANGAQLSGVTGTGSVADPFEYNGVQFSLNGPAAAGDQFVLRPTEGAAAGLKLALTDPAAIAAAAATRSLSSSNNIGSGSISQTNVVDSGNPNLLDNVDIEFLTATTYQINGSGSFSYTPGAELNINGNQFVLNGSPVAGDQFFIGANTNAVGDNRNILKLAGAENLKLLNGGTVSVQDAVNGLVGDIAVATRSAQINKQSQENLLSQTRARYESVSGVNLDEEAANLLKFQQAYQAAAQATSIANDLFQNLMSAFR</sequence>
<dbReference type="InterPro" id="IPR001444">
    <property type="entry name" value="Flag_bb_rod_N"/>
</dbReference>
<evidence type="ECO:0000259" key="7">
    <source>
        <dbReference type="Pfam" id="PF00460"/>
    </source>
</evidence>
<protein>
    <recommendedName>
        <fullName evidence="4">Flagellar hook-associated protein 1</fullName>
    </recommendedName>
</protein>
<dbReference type="EMBL" id="JACHHW010000003">
    <property type="protein sequence ID" value="MBB5187010.1"/>
    <property type="molecule type" value="Genomic_DNA"/>
</dbReference>
<dbReference type="Pfam" id="PF21158">
    <property type="entry name" value="flgK_1st_1"/>
    <property type="match status" value="1"/>
</dbReference>
<evidence type="ECO:0000256" key="2">
    <source>
        <dbReference type="ARBA" id="ARBA00004613"/>
    </source>
</evidence>
<dbReference type="InterPro" id="IPR053927">
    <property type="entry name" value="FlgK_helical"/>
</dbReference>
<dbReference type="RefSeq" id="WP_184461748.1">
    <property type="nucleotide sequence ID" value="NZ_JACHHW010000003.1"/>
</dbReference>
<evidence type="ECO:0000259" key="9">
    <source>
        <dbReference type="Pfam" id="PF21158"/>
    </source>
</evidence>
<dbReference type="GO" id="GO:0009424">
    <property type="term" value="C:bacterial-type flagellum hook"/>
    <property type="evidence" value="ECO:0007669"/>
    <property type="project" value="InterPro"/>
</dbReference>
<evidence type="ECO:0000259" key="8">
    <source>
        <dbReference type="Pfam" id="PF06429"/>
    </source>
</evidence>
<dbReference type="InterPro" id="IPR049119">
    <property type="entry name" value="FlgK_D2-like"/>
</dbReference>
<keyword evidence="11" id="KW-0282">Flagellum</keyword>
<dbReference type="SUPFAM" id="SSF64518">
    <property type="entry name" value="Phase 1 flagellin"/>
    <property type="match status" value="2"/>
</dbReference>
<keyword evidence="12" id="KW-1185">Reference proteome</keyword>
<dbReference type="Pfam" id="PF22638">
    <property type="entry name" value="FlgK_D1"/>
    <property type="match status" value="1"/>
</dbReference>
<dbReference type="GO" id="GO:0005576">
    <property type="term" value="C:extracellular region"/>
    <property type="evidence" value="ECO:0007669"/>
    <property type="project" value="UniProtKB-SubCell"/>
</dbReference>
<feature type="domain" description="Flagellar basal-body/hook protein C-terminal" evidence="8">
    <location>
        <begin position="585"/>
        <end position="625"/>
    </location>
</feature>
<dbReference type="Pfam" id="PF00460">
    <property type="entry name" value="Flg_bb_rod"/>
    <property type="match status" value="1"/>
</dbReference>
<evidence type="ECO:0000256" key="3">
    <source>
        <dbReference type="ARBA" id="ARBA00009677"/>
    </source>
</evidence>
<evidence type="ECO:0000313" key="11">
    <source>
        <dbReference type="EMBL" id="MBB5187010.1"/>
    </source>
</evidence>
<keyword evidence="5" id="KW-0964">Secreted</keyword>
<reference evidence="11 12" key="1">
    <citation type="submission" date="2020-08" db="EMBL/GenBank/DDBJ databases">
        <title>Genomic Encyclopedia of Type Strains, Phase IV (KMG-IV): sequencing the most valuable type-strain genomes for metagenomic binning, comparative biology and taxonomic classification.</title>
        <authorList>
            <person name="Goeker M."/>
        </authorList>
    </citation>
    <scope>NUCLEOTIDE SEQUENCE [LARGE SCALE GENOMIC DNA]</scope>
    <source>
        <strain evidence="11 12">DSM 25701</strain>
    </source>
</reference>
<feature type="domain" description="Flagellar basal body rod protein N-terminal" evidence="7">
    <location>
        <begin position="7"/>
        <end position="34"/>
    </location>
</feature>
<keyword evidence="11" id="KW-0969">Cilium</keyword>
<dbReference type="PANTHER" id="PTHR30033">
    <property type="entry name" value="FLAGELLAR HOOK-ASSOCIATED PROTEIN 1"/>
    <property type="match status" value="1"/>
</dbReference>
<comment type="subcellular location">
    <subcellularLocation>
        <location evidence="1">Bacterial flagellum</location>
    </subcellularLocation>
    <subcellularLocation>
        <location evidence="2">Secreted</location>
    </subcellularLocation>
</comment>
<accession>A0A840R3I8</accession>
<comment type="similarity">
    <text evidence="3">Belongs to the flagella basal body rod proteins family.</text>
</comment>
<dbReference type="PANTHER" id="PTHR30033:SF1">
    <property type="entry name" value="FLAGELLAR HOOK-ASSOCIATED PROTEIN 1"/>
    <property type="match status" value="1"/>
</dbReference>
<organism evidence="11 12">
    <name type="scientific">Zhongshania antarctica</name>
    <dbReference type="NCBI Taxonomy" id="641702"/>
    <lineage>
        <taxon>Bacteria</taxon>
        <taxon>Pseudomonadati</taxon>
        <taxon>Pseudomonadota</taxon>
        <taxon>Gammaproteobacteria</taxon>
        <taxon>Cellvibrionales</taxon>
        <taxon>Spongiibacteraceae</taxon>
        <taxon>Zhongshania</taxon>
    </lineage>
</organism>
<dbReference type="PRINTS" id="PR01005">
    <property type="entry name" value="FLGHOOKAP1"/>
</dbReference>
<dbReference type="InterPro" id="IPR002371">
    <property type="entry name" value="FlgK"/>
</dbReference>
<evidence type="ECO:0000259" key="10">
    <source>
        <dbReference type="Pfam" id="PF22638"/>
    </source>
</evidence>
<dbReference type="GO" id="GO:0044780">
    <property type="term" value="P:bacterial-type flagellum assembly"/>
    <property type="evidence" value="ECO:0007669"/>
    <property type="project" value="InterPro"/>
</dbReference>
<comment type="caution">
    <text evidence="11">The sequence shown here is derived from an EMBL/GenBank/DDBJ whole genome shotgun (WGS) entry which is preliminary data.</text>
</comment>
<dbReference type="AlphaFoldDB" id="A0A840R3I8"/>
<name>A0A840R3I8_9GAMM</name>
<dbReference type="Proteomes" id="UP000536640">
    <property type="component" value="Unassembled WGS sequence"/>
</dbReference>
<evidence type="ECO:0000256" key="4">
    <source>
        <dbReference type="ARBA" id="ARBA00016244"/>
    </source>
</evidence>
<dbReference type="Pfam" id="PF06429">
    <property type="entry name" value="Flg_bbr_C"/>
    <property type="match status" value="1"/>
</dbReference>
<evidence type="ECO:0000313" key="12">
    <source>
        <dbReference type="Proteomes" id="UP000536640"/>
    </source>
</evidence>